<organism evidence="2">
    <name type="scientific">uncultured bacterium contig00092</name>
    <dbReference type="NCBI Taxonomy" id="1181563"/>
    <lineage>
        <taxon>Bacteria</taxon>
        <taxon>environmental samples</taxon>
    </lineage>
</organism>
<keyword evidence="1" id="KW-0472">Membrane</keyword>
<feature type="transmembrane region" description="Helical" evidence="1">
    <location>
        <begin position="20"/>
        <end position="41"/>
    </location>
</feature>
<accession>A0A806KSP5</accession>
<feature type="transmembrane region" description="Helical" evidence="1">
    <location>
        <begin position="62"/>
        <end position="80"/>
    </location>
</feature>
<dbReference type="EC" id="2.7.8.13" evidence="2"/>
<dbReference type="EMBL" id="JQ844286">
    <property type="protein sequence ID" value="AGS54271.1"/>
    <property type="molecule type" value="Genomic_DNA"/>
</dbReference>
<dbReference type="GO" id="GO:0016740">
    <property type="term" value="F:transferase activity"/>
    <property type="evidence" value="ECO:0007669"/>
    <property type="project" value="UniProtKB-KW"/>
</dbReference>
<evidence type="ECO:0000313" key="2">
    <source>
        <dbReference type="EMBL" id="AGS54271.1"/>
    </source>
</evidence>
<dbReference type="AlphaFoldDB" id="A0A806KSP5"/>
<keyword evidence="1" id="KW-0812">Transmembrane</keyword>
<reference evidence="2" key="1">
    <citation type="submission" date="2012-03" db="EMBL/GenBank/DDBJ databases">
        <title>Functional metagenomics reveals considerable lignocellulase gene clusters in the gut microbiome of a wood-feeding higher termite.</title>
        <authorList>
            <person name="Liu N."/>
        </authorList>
    </citation>
    <scope>NUCLEOTIDE SEQUENCE</scope>
</reference>
<evidence type="ECO:0000256" key="1">
    <source>
        <dbReference type="SAM" id="Phobius"/>
    </source>
</evidence>
<name>A0A806KSP5_9BACT</name>
<protein>
    <submittedName>
        <fullName evidence="2">Phospho-N-acetylmuramoyl-pentapeptide-transferase</fullName>
        <ecNumber evidence="2">2.7.8.13</ecNumber>
    </submittedName>
</protein>
<keyword evidence="1" id="KW-1133">Transmembrane helix</keyword>
<keyword evidence="2" id="KW-0808">Transferase</keyword>
<sequence length="128" mass="13912">MLIQYLFDLTGNPIFDSRMFRAGLAAVLAALLVFLTMPRYIAFLKKIGATSDFKENSPPIMGGLPLVIIVAVVSCTTALFNGYSIAALAILVLYSAVGAIDDFAKIRKKRLIESGKTLKKITKKKPMA</sequence>
<proteinExistence type="predicted"/>